<keyword evidence="2" id="KW-1185">Reference proteome</keyword>
<gene>
    <name evidence="1" type="ORF">GCM10009839_10150</name>
</gene>
<evidence type="ECO:0008006" key="3">
    <source>
        <dbReference type="Google" id="ProtNLM"/>
    </source>
</evidence>
<dbReference type="SUPFAM" id="SSF48371">
    <property type="entry name" value="ARM repeat"/>
    <property type="match status" value="1"/>
</dbReference>
<dbReference type="InterPro" id="IPR016024">
    <property type="entry name" value="ARM-type_fold"/>
</dbReference>
<proteinExistence type="predicted"/>
<reference evidence="2" key="1">
    <citation type="journal article" date="2019" name="Int. J. Syst. Evol. Microbiol.">
        <title>The Global Catalogue of Microorganisms (GCM) 10K type strain sequencing project: providing services to taxonomists for standard genome sequencing and annotation.</title>
        <authorList>
            <consortium name="The Broad Institute Genomics Platform"/>
            <consortium name="The Broad Institute Genome Sequencing Center for Infectious Disease"/>
            <person name="Wu L."/>
            <person name="Ma J."/>
        </authorList>
    </citation>
    <scope>NUCLEOTIDE SEQUENCE [LARGE SCALE GENOMIC DNA]</scope>
    <source>
        <strain evidence="2">JCM 16014</strain>
    </source>
</reference>
<accession>A0ABN2TR46</accession>
<dbReference type="EMBL" id="BAAAQN010000004">
    <property type="protein sequence ID" value="GAA2016521.1"/>
    <property type="molecule type" value="Genomic_DNA"/>
</dbReference>
<comment type="caution">
    <text evidence="1">The sequence shown here is derived from an EMBL/GenBank/DDBJ whole genome shotgun (WGS) entry which is preliminary data.</text>
</comment>
<evidence type="ECO:0000313" key="2">
    <source>
        <dbReference type="Proteomes" id="UP001500751"/>
    </source>
</evidence>
<name>A0ABN2TR46_9ACTN</name>
<sequence>MAVRSLFGQGSPVQHALLGLAENAALPPELIDRLILAADAYADADLAEALAVRPDLSDAQTATLMRFEAAAIRFAHEGRLTIDSVDPAARPRVALALLEERSGRPEWAYSLAADPRADIRERLAACPALPHEVMRTLASDPDVRVAAELASWAPTDIATQLAAHPHADVRRSVAANEATPPSVLASLLTGDGLPPALSCAVCDQETVPFVHDPNCDRRDCSLPPGAACDSSHQSTVFEIQQMALRNPATPVDAATAFAGHPSMLIRVELAARVDLPAQVYSRLAQDPVPWVRATIAENPTIDENLMRALAVDRGHDVQRRLAHNPHVPLDVLSDVSTTTKIGSTLLPRIASATPREVEELATSANPSMRMLLAQRRDLPPHVRDALAEDPDAKVVKSIAPHPGLSDVQLRTMVTRHGGRVLAKVAANPDATAKLLEDLTQHRPAVQKALREVALHRNATAAALLACLANRQARPLAARHSALPPEVIVGLLSDEDWQVMEAAAANPSLPHSAMSELIP</sequence>
<dbReference type="Gene3D" id="1.25.10.10">
    <property type="entry name" value="Leucine-rich Repeat Variant"/>
    <property type="match status" value="2"/>
</dbReference>
<dbReference type="InterPro" id="IPR011989">
    <property type="entry name" value="ARM-like"/>
</dbReference>
<organism evidence="1 2">
    <name type="scientific">Catenulispora yoronensis</name>
    <dbReference type="NCBI Taxonomy" id="450799"/>
    <lineage>
        <taxon>Bacteria</taxon>
        <taxon>Bacillati</taxon>
        <taxon>Actinomycetota</taxon>
        <taxon>Actinomycetes</taxon>
        <taxon>Catenulisporales</taxon>
        <taxon>Catenulisporaceae</taxon>
        <taxon>Catenulispora</taxon>
    </lineage>
</organism>
<dbReference type="Proteomes" id="UP001500751">
    <property type="component" value="Unassembled WGS sequence"/>
</dbReference>
<protein>
    <recommendedName>
        <fullName evidence="3">Leucine rich repeat variant</fullName>
    </recommendedName>
</protein>
<evidence type="ECO:0000313" key="1">
    <source>
        <dbReference type="EMBL" id="GAA2016521.1"/>
    </source>
</evidence>